<dbReference type="Pfam" id="PF01740">
    <property type="entry name" value="STAS"/>
    <property type="match status" value="1"/>
</dbReference>
<protein>
    <submittedName>
        <fullName evidence="7">Sulfate permease</fullName>
    </submittedName>
</protein>
<feature type="transmembrane region" description="Helical" evidence="5">
    <location>
        <begin position="370"/>
        <end position="388"/>
    </location>
</feature>
<feature type="transmembrane region" description="Helical" evidence="5">
    <location>
        <begin position="343"/>
        <end position="363"/>
    </location>
</feature>
<reference evidence="7 8" key="1">
    <citation type="submission" date="2023-04" db="EMBL/GenBank/DDBJ databases">
        <title>A long-awaited taxogenomic arrangement of the family Halomonadaceae.</title>
        <authorList>
            <person name="De La Haba R."/>
            <person name="Chuvochina M."/>
            <person name="Wittouck S."/>
            <person name="Arahal D.R."/>
            <person name="Sanchez-Porro C."/>
            <person name="Hugenholtz P."/>
            <person name="Ventosa A."/>
        </authorList>
    </citation>
    <scope>NUCLEOTIDE SEQUENCE [LARGE SCALE GENOMIC DNA]</scope>
    <source>
        <strain evidence="7 8">DSM 21020</strain>
    </source>
</reference>
<feature type="transmembrane region" description="Helical" evidence="5">
    <location>
        <begin position="175"/>
        <end position="196"/>
    </location>
</feature>
<dbReference type="InterPro" id="IPR001902">
    <property type="entry name" value="SLC26A/SulP_fam"/>
</dbReference>
<feature type="transmembrane region" description="Helical" evidence="5">
    <location>
        <begin position="21"/>
        <end position="40"/>
    </location>
</feature>
<feature type="transmembrane region" description="Helical" evidence="5">
    <location>
        <begin position="400"/>
        <end position="427"/>
    </location>
</feature>
<evidence type="ECO:0000313" key="7">
    <source>
        <dbReference type="EMBL" id="MDR5899563.1"/>
    </source>
</evidence>
<feature type="domain" description="STAS" evidence="6">
    <location>
        <begin position="453"/>
        <end position="573"/>
    </location>
</feature>
<evidence type="ECO:0000313" key="8">
    <source>
        <dbReference type="Proteomes" id="UP001254564"/>
    </source>
</evidence>
<accession>A0ABU1H7R4</accession>
<feature type="transmembrane region" description="Helical" evidence="5">
    <location>
        <begin position="305"/>
        <end position="323"/>
    </location>
</feature>
<dbReference type="RefSeq" id="WP_309656446.1">
    <property type="nucleotide sequence ID" value="NZ_JARWAN010000018.1"/>
</dbReference>
<feature type="transmembrane region" description="Helical" evidence="5">
    <location>
        <begin position="217"/>
        <end position="236"/>
    </location>
</feature>
<dbReference type="NCBIfam" id="TIGR00815">
    <property type="entry name" value="sulP"/>
    <property type="match status" value="1"/>
</dbReference>
<dbReference type="InterPro" id="IPR011547">
    <property type="entry name" value="SLC26A/SulP_dom"/>
</dbReference>
<proteinExistence type="predicted"/>
<dbReference type="CDD" id="cd07042">
    <property type="entry name" value="STAS_SulP_like_sulfate_transporter"/>
    <property type="match status" value="1"/>
</dbReference>
<evidence type="ECO:0000256" key="1">
    <source>
        <dbReference type="ARBA" id="ARBA00004141"/>
    </source>
</evidence>
<evidence type="ECO:0000256" key="2">
    <source>
        <dbReference type="ARBA" id="ARBA00022692"/>
    </source>
</evidence>
<dbReference type="EMBL" id="JARWAN010000018">
    <property type="protein sequence ID" value="MDR5899563.1"/>
    <property type="molecule type" value="Genomic_DNA"/>
</dbReference>
<keyword evidence="4 5" id="KW-0472">Membrane</keyword>
<keyword evidence="3 5" id="KW-1133">Transmembrane helix</keyword>
<comment type="caution">
    <text evidence="7">The sequence shown here is derived from an EMBL/GenBank/DDBJ whole genome shotgun (WGS) entry which is preliminary data.</text>
</comment>
<dbReference type="InterPro" id="IPR036513">
    <property type="entry name" value="STAS_dom_sf"/>
</dbReference>
<sequence length="614" mass="64507">MNLKRYLPIFQWLPHYQRSTLTRDLLAAVIVTIMLIPQSLAYAMLAGLPAEVGLYASVLPLVAYAIFGTSRTLAVGPVAVVSLMTAAALGNIAAPGSAEYVGAALILALLSGLILTLMGLARLGFLANFLSHPVISGFITASGLIIAAGQLRHLLGVEASGHNMVMLLTGILSELGNVHVATLLLGGGSLVFLYSARRWLKKGLLNVGVASGVADMLTKAAPIVAVAATTLITWHLGLDQRGVAVVGDIPAGLPPITLPGFELGLWRDLLMAALLISIVGFVESVSVGQTLAAKRRQRIDPNQELIGLGSANLAASFSGGMPVTGGFSRSVVNFDAGAQTPAAGAFTAVGIGVAALVLTPLIAYLPVATLAATIIIAVLSLVDFPAIVRTWRYSRSDFAAMLATIVVTLVSGVESGILAGVGLSLALHLYRTSRPHSAVIGRVPGSEHFRNVERHQVETVPHLCILRVDESLYFANARYLEDTVMDEVSRRPDVKHVVLACQAVNVIDASALESLETINHRLDDAGVVLHLAEVKGPVMDRLKSTTFCEELTGFVHLSTYSAWVALTQPSNAIYPEQSACSNAQALTLAHDLPEGSLAIAPASSFSPKTEQQSS</sequence>
<evidence type="ECO:0000256" key="4">
    <source>
        <dbReference type="ARBA" id="ARBA00023136"/>
    </source>
</evidence>
<feature type="transmembrane region" description="Helical" evidence="5">
    <location>
        <begin position="74"/>
        <end position="94"/>
    </location>
</feature>
<feature type="transmembrane region" description="Helical" evidence="5">
    <location>
        <begin position="133"/>
        <end position="155"/>
    </location>
</feature>
<dbReference type="Gene3D" id="3.30.750.24">
    <property type="entry name" value="STAS domain"/>
    <property type="match status" value="1"/>
</dbReference>
<dbReference type="PROSITE" id="PS50801">
    <property type="entry name" value="STAS"/>
    <property type="match status" value="1"/>
</dbReference>
<feature type="transmembrane region" description="Helical" evidence="5">
    <location>
        <begin position="269"/>
        <end position="293"/>
    </location>
</feature>
<evidence type="ECO:0000256" key="5">
    <source>
        <dbReference type="SAM" id="Phobius"/>
    </source>
</evidence>
<evidence type="ECO:0000259" key="6">
    <source>
        <dbReference type="PROSITE" id="PS50801"/>
    </source>
</evidence>
<name>A0ABU1H7R4_9GAMM</name>
<dbReference type="Proteomes" id="UP001254564">
    <property type="component" value="Unassembled WGS sequence"/>
</dbReference>
<feature type="transmembrane region" description="Helical" evidence="5">
    <location>
        <begin position="46"/>
        <end position="67"/>
    </location>
</feature>
<keyword evidence="2 5" id="KW-0812">Transmembrane</keyword>
<dbReference type="Pfam" id="PF00916">
    <property type="entry name" value="Sulfate_transp"/>
    <property type="match status" value="1"/>
</dbReference>
<dbReference type="InterPro" id="IPR002645">
    <property type="entry name" value="STAS_dom"/>
</dbReference>
<dbReference type="SUPFAM" id="SSF52091">
    <property type="entry name" value="SpoIIaa-like"/>
    <property type="match status" value="1"/>
</dbReference>
<dbReference type="PANTHER" id="PTHR11814">
    <property type="entry name" value="SULFATE TRANSPORTER"/>
    <property type="match status" value="1"/>
</dbReference>
<comment type="subcellular location">
    <subcellularLocation>
        <location evidence="1">Membrane</location>
        <topology evidence="1">Multi-pass membrane protein</topology>
    </subcellularLocation>
</comment>
<organism evidence="7 8">
    <name type="scientific">Vreelandella vilamensis</name>
    <dbReference type="NCBI Taxonomy" id="531309"/>
    <lineage>
        <taxon>Bacteria</taxon>
        <taxon>Pseudomonadati</taxon>
        <taxon>Pseudomonadota</taxon>
        <taxon>Gammaproteobacteria</taxon>
        <taxon>Oceanospirillales</taxon>
        <taxon>Halomonadaceae</taxon>
        <taxon>Vreelandella</taxon>
    </lineage>
</organism>
<gene>
    <name evidence="7" type="primary">sulP</name>
    <name evidence="7" type="ORF">QC823_11265</name>
</gene>
<keyword evidence="8" id="KW-1185">Reference proteome</keyword>
<evidence type="ECO:0000256" key="3">
    <source>
        <dbReference type="ARBA" id="ARBA00022989"/>
    </source>
</evidence>
<feature type="transmembrane region" description="Helical" evidence="5">
    <location>
        <begin position="100"/>
        <end position="121"/>
    </location>
</feature>